<dbReference type="InterPro" id="IPR039424">
    <property type="entry name" value="SBP_5"/>
</dbReference>
<keyword evidence="2" id="KW-0813">Transport</keyword>
<dbReference type="AlphaFoldDB" id="A0A9D1CQ11"/>
<comment type="similarity">
    <text evidence="1">Belongs to the bacterial solute-binding protein 5 family.</text>
</comment>
<dbReference type="InterPro" id="IPR030678">
    <property type="entry name" value="Peptide/Ni-bd"/>
</dbReference>
<protein>
    <recommendedName>
        <fullName evidence="4">Solute-binding protein family 5 domain-containing protein</fullName>
    </recommendedName>
</protein>
<proteinExistence type="inferred from homology"/>
<reference evidence="5" key="2">
    <citation type="journal article" date="2021" name="PeerJ">
        <title>Extensive microbial diversity within the chicken gut microbiome revealed by metagenomics and culture.</title>
        <authorList>
            <person name="Gilroy R."/>
            <person name="Ravi A."/>
            <person name="Getino M."/>
            <person name="Pursley I."/>
            <person name="Horton D.L."/>
            <person name="Alikhan N.F."/>
            <person name="Baker D."/>
            <person name="Gharbi K."/>
            <person name="Hall N."/>
            <person name="Watson M."/>
            <person name="Adriaenssens E.M."/>
            <person name="Foster-Nyarko E."/>
            <person name="Jarju S."/>
            <person name="Secka A."/>
            <person name="Antonio M."/>
            <person name="Oren A."/>
            <person name="Chaudhuri R.R."/>
            <person name="La Ragione R."/>
            <person name="Hildebrand F."/>
            <person name="Pallen M.J."/>
        </authorList>
    </citation>
    <scope>NUCLEOTIDE SEQUENCE</scope>
    <source>
        <strain evidence="5">ChiSxjej2B14-6234</strain>
    </source>
</reference>
<organism evidence="5 6">
    <name type="scientific">Candidatus Onthenecus intestinigallinarum</name>
    <dbReference type="NCBI Taxonomy" id="2840875"/>
    <lineage>
        <taxon>Bacteria</taxon>
        <taxon>Bacillati</taxon>
        <taxon>Bacillota</taxon>
        <taxon>Clostridia</taxon>
        <taxon>Eubacteriales</taxon>
        <taxon>Candidatus Onthenecus</taxon>
    </lineage>
</organism>
<dbReference type="PANTHER" id="PTHR30290:SF9">
    <property type="entry name" value="OLIGOPEPTIDE-BINDING PROTEIN APPA"/>
    <property type="match status" value="1"/>
</dbReference>
<gene>
    <name evidence="5" type="ORF">IAB73_04245</name>
</gene>
<keyword evidence="3" id="KW-0732">Signal</keyword>
<dbReference type="GO" id="GO:0043190">
    <property type="term" value="C:ATP-binding cassette (ABC) transporter complex"/>
    <property type="evidence" value="ECO:0007669"/>
    <property type="project" value="InterPro"/>
</dbReference>
<dbReference type="GO" id="GO:0042597">
    <property type="term" value="C:periplasmic space"/>
    <property type="evidence" value="ECO:0007669"/>
    <property type="project" value="UniProtKB-ARBA"/>
</dbReference>
<dbReference type="PIRSF" id="PIRSF002741">
    <property type="entry name" value="MppA"/>
    <property type="match status" value="1"/>
</dbReference>
<dbReference type="SUPFAM" id="SSF53850">
    <property type="entry name" value="Periplasmic binding protein-like II"/>
    <property type="match status" value="1"/>
</dbReference>
<reference evidence="5" key="1">
    <citation type="submission" date="2020-10" db="EMBL/GenBank/DDBJ databases">
        <authorList>
            <person name="Gilroy R."/>
        </authorList>
    </citation>
    <scope>NUCLEOTIDE SEQUENCE</scope>
    <source>
        <strain evidence="5">ChiSxjej2B14-6234</strain>
    </source>
</reference>
<dbReference type="PANTHER" id="PTHR30290">
    <property type="entry name" value="PERIPLASMIC BINDING COMPONENT OF ABC TRANSPORTER"/>
    <property type="match status" value="1"/>
</dbReference>
<evidence type="ECO:0000313" key="6">
    <source>
        <dbReference type="Proteomes" id="UP000886887"/>
    </source>
</evidence>
<dbReference type="Pfam" id="PF00496">
    <property type="entry name" value="SBP_bac_5"/>
    <property type="match status" value="1"/>
</dbReference>
<accession>A0A9D1CQ11</accession>
<dbReference type="Proteomes" id="UP000886887">
    <property type="component" value="Unassembled WGS sequence"/>
</dbReference>
<evidence type="ECO:0000313" key="5">
    <source>
        <dbReference type="EMBL" id="HIQ71406.1"/>
    </source>
</evidence>
<evidence type="ECO:0000256" key="2">
    <source>
        <dbReference type="ARBA" id="ARBA00022448"/>
    </source>
</evidence>
<feature type="domain" description="Solute-binding protein family 5" evidence="4">
    <location>
        <begin position="58"/>
        <end position="433"/>
    </location>
</feature>
<dbReference type="Gene3D" id="3.40.190.10">
    <property type="entry name" value="Periplasmic binding protein-like II"/>
    <property type="match status" value="1"/>
</dbReference>
<evidence type="ECO:0000259" key="4">
    <source>
        <dbReference type="Pfam" id="PF00496"/>
    </source>
</evidence>
<dbReference type="Gene3D" id="3.10.105.10">
    <property type="entry name" value="Dipeptide-binding Protein, Domain 3"/>
    <property type="match status" value="1"/>
</dbReference>
<evidence type="ECO:0000256" key="3">
    <source>
        <dbReference type="ARBA" id="ARBA00022729"/>
    </source>
</evidence>
<dbReference type="EMBL" id="DVFJ01000011">
    <property type="protein sequence ID" value="HIQ71406.1"/>
    <property type="molecule type" value="Genomic_DNA"/>
</dbReference>
<name>A0A9D1CQ11_9FIRM</name>
<dbReference type="GO" id="GO:0015833">
    <property type="term" value="P:peptide transport"/>
    <property type="evidence" value="ECO:0007669"/>
    <property type="project" value="TreeGrafter"/>
</dbReference>
<evidence type="ECO:0000256" key="1">
    <source>
        <dbReference type="ARBA" id="ARBA00005695"/>
    </source>
</evidence>
<dbReference type="GO" id="GO:1904680">
    <property type="term" value="F:peptide transmembrane transporter activity"/>
    <property type="evidence" value="ECO:0007669"/>
    <property type="project" value="TreeGrafter"/>
</dbReference>
<dbReference type="InterPro" id="IPR000914">
    <property type="entry name" value="SBP_5_dom"/>
</dbReference>
<comment type="caution">
    <text evidence="5">The sequence shown here is derived from an EMBL/GenBank/DDBJ whole genome shotgun (WGS) entry which is preliminary data.</text>
</comment>
<sequence>MLCAGLTPVRALDNALTVAIVADDAMQLYPLSLRERDPVSVLALVYEGLFELDDNEQPTGKLALEWEFANDGKRLDITLRSGVTFHNGQPLTAADVCATLDRIQQLSGLNSNLETDIPAEERGLYQSVLYFISGWSASEENDLQLSITLRRSYYGALYALTFPILPASEVASEAPSGTGPYRIAEYVPGVQLRLTANTSWWRRAPQITDVVANIYAESDDVLDAFEAGDVDVAMTRSLNATRYSGSLNSYLIDYRTRQLEVLLMNHSYRKQDGSLEDVQMRQAILMAIDRDALISSVYQNMATPATGPVMSGTWLYDESAAQDTYAPEVSRAILDSLGWRLATDGKRYQPDNAVEGMALYFPILVYDEPGSNVRRNAAEQIVQMLKDVGINASVSIRSYEEVLTNLNSGNFALALCAYNLDVVPDPGFMLLSNAGVNYPGANFSRYNSQDMNTLIRDLRAGCYEADAFQSKMSEIQHQFSNDIPFAALYWRTGALLAREAFTEARDIRELELLRGIESWSY</sequence>